<keyword evidence="1" id="KW-0963">Cytoplasm</keyword>
<evidence type="ECO:0000313" key="6">
    <source>
        <dbReference type="Proteomes" id="UP000191931"/>
    </source>
</evidence>
<dbReference type="NCBIfam" id="NF003593">
    <property type="entry name" value="PRK05255.1-1"/>
    <property type="match status" value="1"/>
</dbReference>
<dbReference type="PIRSF" id="PIRSF016183">
    <property type="entry name" value="UCP016183"/>
    <property type="match status" value="1"/>
</dbReference>
<keyword evidence="6" id="KW-1185">Reference proteome</keyword>
<evidence type="ECO:0000313" key="5">
    <source>
        <dbReference type="EMBL" id="SLM31828.1"/>
    </source>
</evidence>
<dbReference type="EMBL" id="FWEV01000286">
    <property type="protein sequence ID" value="SLM31828.1"/>
    <property type="molecule type" value="Genomic_DNA"/>
</dbReference>
<organism evidence="5 6">
    <name type="scientific">Desulfamplus magnetovallimortis</name>
    <dbReference type="NCBI Taxonomy" id="1246637"/>
    <lineage>
        <taxon>Bacteria</taxon>
        <taxon>Pseudomonadati</taxon>
        <taxon>Thermodesulfobacteriota</taxon>
        <taxon>Desulfobacteria</taxon>
        <taxon>Desulfobacterales</taxon>
        <taxon>Desulfobacteraceae</taxon>
        <taxon>Desulfamplus</taxon>
    </lineage>
</organism>
<sequence>MSNGIRHTTFEPEFRRFKQNKKKRLAENLQKLGESLVELPETEIHKMEISEILKKAALDAQAMTKHGAKRRQMQYIGTLMRNLDPEIIERAVEEISRGRRVAEMKFKEMETWREILIKDGDEYSNSDLNFISNQNIFKELASVSVSSNTINSNTAMESFIEKYPETDRQRLGQLVRNARKDLLQHNHHKNIKDHKLGSTDNQCKTPKTSRVLFRYIREMIELHEQTDSPQ</sequence>
<evidence type="ECO:0000256" key="4">
    <source>
        <dbReference type="ARBA" id="ARBA00022884"/>
    </source>
</evidence>
<proteinExistence type="predicted"/>
<dbReference type="Pfam" id="PF04751">
    <property type="entry name" value="DarP"/>
    <property type="match status" value="1"/>
</dbReference>
<dbReference type="SUPFAM" id="SSF158710">
    <property type="entry name" value="PSPTO4464-like"/>
    <property type="match status" value="2"/>
</dbReference>
<keyword evidence="4" id="KW-0694">RNA-binding</keyword>
<dbReference type="STRING" id="1246637.MTBBW1_440033"/>
<dbReference type="InterPro" id="IPR023153">
    <property type="entry name" value="DarP_sf"/>
</dbReference>
<name>A0A1W1HHH6_9BACT</name>
<keyword evidence="3" id="KW-0699">rRNA-binding</keyword>
<dbReference type="Gene3D" id="1.10.60.30">
    <property type="entry name" value="PSPTO4464-like domains"/>
    <property type="match status" value="2"/>
</dbReference>
<evidence type="ECO:0000256" key="3">
    <source>
        <dbReference type="ARBA" id="ARBA00022730"/>
    </source>
</evidence>
<gene>
    <name evidence="5" type="ORF">MTBBW1_440033</name>
</gene>
<evidence type="ECO:0000256" key="2">
    <source>
        <dbReference type="ARBA" id="ARBA00022517"/>
    </source>
</evidence>
<dbReference type="Proteomes" id="UP000191931">
    <property type="component" value="Unassembled WGS sequence"/>
</dbReference>
<keyword evidence="2" id="KW-0690">Ribosome biogenesis</keyword>
<accession>A0A1W1HHH6</accession>
<dbReference type="PANTHER" id="PTHR38101">
    <property type="entry name" value="UPF0307 PROTEIN YJGA"/>
    <property type="match status" value="1"/>
</dbReference>
<protein>
    <recommendedName>
        <fullName evidence="7">Ribosome-associated protein</fullName>
    </recommendedName>
</protein>
<dbReference type="AlphaFoldDB" id="A0A1W1HHH6"/>
<reference evidence="5 6" key="1">
    <citation type="submission" date="2017-03" db="EMBL/GenBank/DDBJ databases">
        <authorList>
            <person name="Afonso C.L."/>
            <person name="Miller P.J."/>
            <person name="Scott M.A."/>
            <person name="Spackman E."/>
            <person name="Goraichik I."/>
            <person name="Dimitrov K.M."/>
            <person name="Suarez D.L."/>
            <person name="Swayne D.E."/>
        </authorList>
    </citation>
    <scope>NUCLEOTIDE SEQUENCE [LARGE SCALE GENOMIC DNA]</scope>
    <source>
        <strain evidence="5">PRJEB14757</strain>
    </source>
</reference>
<dbReference type="GO" id="GO:0019843">
    <property type="term" value="F:rRNA binding"/>
    <property type="evidence" value="ECO:0007669"/>
    <property type="project" value="UniProtKB-KW"/>
</dbReference>
<dbReference type="PANTHER" id="PTHR38101:SF1">
    <property type="entry name" value="UPF0307 PROTEIN YJGA"/>
    <property type="match status" value="1"/>
</dbReference>
<dbReference type="GO" id="GO:0042254">
    <property type="term" value="P:ribosome biogenesis"/>
    <property type="evidence" value="ECO:0007669"/>
    <property type="project" value="UniProtKB-KW"/>
</dbReference>
<dbReference type="GO" id="GO:0005829">
    <property type="term" value="C:cytosol"/>
    <property type="evidence" value="ECO:0007669"/>
    <property type="project" value="TreeGrafter"/>
</dbReference>
<evidence type="ECO:0008006" key="7">
    <source>
        <dbReference type="Google" id="ProtNLM"/>
    </source>
</evidence>
<evidence type="ECO:0000256" key="1">
    <source>
        <dbReference type="ARBA" id="ARBA00022490"/>
    </source>
</evidence>
<dbReference type="InterPro" id="IPR006839">
    <property type="entry name" value="DarP"/>
</dbReference>
<dbReference type="CDD" id="cd16331">
    <property type="entry name" value="YjgA-like"/>
    <property type="match status" value="1"/>
</dbReference>